<evidence type="ECO:0000313" key="3">
    <source>
        <dbReference type="Proteomes" id="UP000184497"/>
    </source>
</evidence>
<dbReference type="InterPro" id="IPR005501">
    <property type="entry name" value="LamB/YcsF/PxpA-like"/>
</dbReference>
<keyword evidence="1" id="KW-0378">Hydrolase</keyword>
<comment type="similarity">
    <text evidence="1">Belongs to the LamB/PxpA family.</text>
</comment>
<organism evidence="2 3">
    <name type="scientific">Marinobacter antarcticus</name>
    <dbReference type="NCBI Taxonomy" id="564117"/>
    <lineage>
        <taxon>Bacteria</taxon>
        <taxon>Pseudomonadati</taxon>
        <taxon>Pseudomonadota</taxon>
        <taxon>Gammaproteobacteria</taxon>
        <taxon>Pseudomonadales</taxon>
        <taxon>Marinobacteraceae</taxon>
        <taxon>Marinobacter</taxon>
    </lineage>
</organism>
<keyword evidence="3" id="KW-1185">Reference proteome</keyword>
<dbReference type="STRING" id="564117.SAMN05216369_2395"/>
<dbReference type="GO" id="GO:0005975">
    <property type="term" value="P:carbohydrate metabolic process"/>
    <property type="evidence" value="ECO:0007669"/>
    <property type="project" value="InterPro"/>
</dbReference>
<evidence type="ECO:0000313" key="2">
    <source>
        <dbReference type="EMBL" id="SHK59977.1"/>
    </source>
</evidence>
<dbReference type="PANTHER" id="PTHR30292:SF0">
    <property type="entry name" value="5-OXOPROLINASE SUBUNIT A"/>
    <property type="match status" value="1"/>
</dbReference>
<comment type="catalytic activity">
    <reaction evidence="1">
        <text>5-oxo-L-proline + ATP + 2 H2O = L-glutamate + ADP + phosphate + H(+)</text>
        <dbReference type="Rhea" id="RHEA:10348"/>
        <dbReference type="ChEBI" id="CHEBI:15377"/>
        <dbReference type="ChEBI" id="CHEBI:15378"/>
        <dbReference type="ChEBI" id="CHEBI:29985"/>
        <dbReference type="ChEBI" id="CHEBI:30616"/>
        <dbReference type="ChEBI" id="CHEBI:43474"/>
        <dbReference type="ChEBI" id="CHEBI:58402"/>
        <dbReference type="ChEBI" id="CHEBI:456216"/>
        <dbReference type="EC" id="3.5.2.9"/>
    </reaction>
</comment>
<dbReference type="NCBIfam" id="NF003814">
    <property type="entry name" value="PRK05406.1-3"/>
    <property type="match status" value="1"/>
</dbReference>
<dbReference type="Gene3D" id="3.20.20.370">
    <property type="entry name" value="Glycoside hydrolase/deacetylase"/>
    <property type="match status" value="1"/>
</dbReference>
<dbReference type="InterPro" id="IPR011330">
    <property type="entry name" value="Glyco_hydro/deAcase_b/a-brl"/>
</dbReference>
<comment type="function">
    <text evidence="1">Catalyzes the cleavage of 5-oxoproline to form L-glutamate coupled to the hydrolysis of ATP to ADP and inorganic phosphate.</text>
</comment>
<dbReference type="AlphaFoldDB" id="A0A1M6TSQ8"/>
<dbReference type="HAMAP" id="MF_00691">
    <property type="entry name" value="PxpA"/>
    <property type="match status" value="1"/>
</dbReference>
<dbReference type="NCBIfam" id="NF003816">
    <property type="entry name" value="PRK05406.1-5"/>
    <property type="match status" value="1"/>
</dbReference>
<dbReference type="Proteomes" id="UP000184497">
    <property type="component" value="Unassembled WGS sequence"/>
</dbReference>
<dbReference type="GO" id="GO:0005524">
    <property type="term" value="F:ATP binding"/>
    <property type="evidence" value="ECO:0007669"/>
    <property type="project" value="UniProtKB-UniRule"/>
</dbReference>
<dbReference type="PANTHER" id="PTHR30292">
    <property type="entry name" value="UNCHARACTERIZED PROTEIN YBGL-RELATED"/>
    <property type="match status" value="1"/>
</dbReference>
<dbReference type="CDD" id="cd10787">
    <property type="entry name" value="LamB_YcsF_like"/>
    <property type="match status" value="1"/>
</dbReference>
<accession>A0A1M6TSQ8</accession>
<evidence type="ECO:0000256" key="1">
    <source>
        <dbReference type="HAMAP-Rule" id="MF_00691"/>
    </source>
</evidence>
<dbReference type="EC" id="3.5.2.9" evidence="1"/>
<dbReference type="GO" id="GO:0017168">
    <property type="term" value="F:5-oxoprolinase (ATP-hydrolyzing) activity"/>
    <property type="evidence" value="ECO:0007669"/>
    <property type="project" value="UniProtKB-UniRule"/>
</dbReference>
<keyword evidence="1" id="KW-0547">Nucleotide-binding</keyword>
<reference evidence="3" key="1">
    <citation type="submission" date="2016-11" db="EMBL/GenBank/DDBJ databases">
        <authorList>
            <person name="Varghese N."/>
            <person name="Submissions S."/>
        </authorList>
    </citation>
    <scope>NUCLEOTIDE SEQUENCE [LARGE SCALE GENOMIC DNA]</scope>
    <source>
        <strain evidence="3">CGMCC 1.10835</strain>
    </source>
</reference>
<dbReference type="SUPFAM" id="SSF88713">
    <property type="entry name" value="Glycoside hydrolase/deacetylase"/>
    <property type="match status" value="1"/>
</dbReference>
<gene>
    <name evidence="1" type="primary">pxpA</name>
    <name evidence="2" type="ORF">SAMN05216369_2395</name>
</gene>
<name>A0A1M6TSQ8_9GAMM</name>
<dbReference type="Pfam" id="PF03746">
    <property type="entry name" value="LamB_YcsF"/>
    <property type="match status" value="1"/>
</dbReference>
<dbReference type="OrthoDB" id="9773478at2"/>
<protein>
    <recommendedName>
        <fullName evidence="1">5-oxoprolinase subunit A</fullName>
        <shortName evidence="1">5-OPase subunit A</shortName>
        <ecNumber evidence="1">3.5.2.9</ecNumber>
    </recommendedName>
    <alternativeName>
        <fullName evidence="1">5-oxoprolinase (ATP-hydrolyzing) subunit A</fullName>
    </alternativeName>
</protein>
<comment type="subunit">
    <text evidence="1">Forms a complex composed of PxpA, PxpB and PxpC.</text>
</comment>
<dbReference type="RefSeq" id="WP_072797990.1">
    <property type="nucleotide sequence ID" value="NZ_FRAQ01000002.1"/>
</dbReference>
<dbReference type="EMBL" id="FRAQ01000002">
    <property type="protein sequence ID" value="SHK59977.1"/>
    <property type="molecule type" value="Genomic_DNA"/>
</dbReference>
<sequence>MLLNCDIGESYGAWTMGLDEQVMPYIDQANIACSFHAGDPLVMYNTVGLALRHKVALGAHPAYPDLQGFGRRSMACSPDEIYAMVLYQVGALNQIAAAQGGSLSYVKPHGALYNDMMRNEPVLRAILSALSKSPGNLALMAMTTADNQPLRAVCAEYGVELLLEAFADRAYDEEGYIVPRSTQGAVHHSSDTILGQVLAISRGEAIQTITGKPLYLEADTLCVHGDNPESVAAVRAIREALDEQAI</sequence>
<keyword evidence="1" id="KW-0067">ATP-binding</keyword>
<proteinExistence type="inferred from homology"/>